<feature type="region of interest" description="Disordered" evidence="1">
    <location>
        <begin position="14"/>
        <end position="53"/>
    </location>
</feature>
<proteinExistence type="predicted"/>
<sequence length="513" mass="56199">MRAIDRFKSWIGLDDGASPAPAPAPATPVREAAAAQGGGSGGPSSEKGWRPLSGDGLSTLNDRDLVPMAQDRMQKLAEYLWQSNLLANRLVELPLAYLLAEGVTLQCKDDDHQQLLNAFWSDPINNWPLKLAPRVRALGLLGEQCYIANVRDGDGFVRLGYLDPRQIATVVNDPDNPEQPIGVVTKRDGRGRTYKYRVIVLGEDTDLFSANTVGIREEDFTDGDCLLYQLNKFPNGSRGRSDLLGQMDWLDAYDGFLLDELDRIGYLRSFVWDVTLTGADQATVDKFEKEFVPPQPNTAFVHNDSIKLEAKSPDLQAADTTQSARLLRNHVLGGSTTPEHWFGGGGDVNRAAASEMGEPTFKMYSMRQGFLKLSLEEIGRYVLWQAAKTAGKQPDWADDRWQVTAVFPELLNKDVTKFASAMGQLVQAVTQMIDAGLMTEETALKIVADVAQRFGQDFDAKSELDAARKEHAARKKARQAEDNFHADDGDLQAAIDAGATDVATAVPSQGAPA</sequence>
<dbReference type="AlphaFoldDB" id="A0A1G6VSZ4"/>
<keyword evidence="3" id="KW-1185">Reference proteome</keyword>
<organism evidence="2 3">
    <name type="scientific">Paracidovorax valerianellae</name>
    <dbReference type="NCBI Taxonomy" id="187868"/>
    <lineage>
        <taxon>Bacteria</taxon>
        <taxon>Pseudomonadati</taxon>
        <taxon>Pseudomonadota</taxon>
        <taxon>Betaproteobacteria</taxon>
        <taxon>Burkholderiales</taxon>
        <taxon>Comamonadaceae</taxon>
        <taxon>Paracidovorax</taxon>
    </lineage>
</organism>
<dbReference type="Proteomes" id="UP000198781">
    <property type="component" value="Unassembled WGS sequence"/>
</dbReference>
<evidence type="ECO:0000313" key="3">
    <source>
        <dbReference type="Proteomes" id="UP000198781"/>
    </source>
</evidence>
<feature type="compositionally biased region" description="Basic and acidic residues" evidence="1">
    <location>
        <begin position="478"/>
        <end position="488"/>
    </location>
</feature>
<dbReference type="STRING" id="187868.SAMN05192589_107126"/>
<evidence type="ECO:0000256" key="1">
    <source>
        <dbReference type="SAM" id="MobiDB-lite"/>
    </source>
</evidence>
<gene>
    <name evidence="2" type="ORF">SAMN05192589_107126</name>
</gene>
<accession>A0A1G6VSZ4</accession>
<reference evidence="2 3" key="1">
    <citation type="submission" date="2016-10" db="EMBL/GenBank/DDBJ databases">
        <authorList>
            <person name="de Groot N.N."/>
        </authorList>
    </citation>
    <scope>NUCLEOTIDE SEQUENCE [LARGE SCALE GENOMIC DNA]</scope>
    <source>
        <strain evidence="2 3">DSM 16619</strain>
    </source>
</reference>
<protein>
    <recommendedName>
        <fullName evidence="4">Phage portal protein, SPP1 Gp6-like</fullName>
    </recommendedName>
</protein>
<dbReference type="RefSeq" id="WP_245711365.1">
    <property type="nucleotide sequence ID" value="NZ_FMZC01000007.1"/>
</dbReference>
<evidence type="ECO:0000313" key="2">
    <source>
        <dbReference type="EMBL" id="SDD56553.1"/>
    </source>
</evidence>
<evidence type="ECO:0008006" key="4">
    <source>
        <dbReference type="Google" id="ProtNLM"/>
    </source>
</evidence>
<feature type="region of interest" description="Disordered" evidence="1">
    <location>
        <begin position="470"/>
        <end position="490"/>
    </location>
</feature>
<name>A0A1G6VSZ4_9BURK</name>
<dbReference type="EMBL" id="FMZC01000007">
    <property type="protein sequence ID" value="SDD56553.1"/>
    <property type="molecule type" value="Genomic_DNA"/>
</dbReference>